<feature type="signal peptide" evidence="2">
    <location>
        <begin position="1"/>
        <end position="25"/>
    </location>
</feature>
<name>A0A835YN90_9STRA</name>
<keyword evidence="4" id="KW-1185">Reference proteome</keyword>
<feature type="region of interest" description="Disordered" evidence="1">
    <location>
        <begin position="41"/>
        <end position="86"/>
    </location>
</feature>
<keyword evidence="2" id="KW-0732">Signal</keyword>
<evidence type="ECO:0000256" key="2">
    <source>
        <dbReference type="SAM" id="SignalP"/>
    </source>
</evidence>
<evidence type="ECO:0000256" key="1">
    <source>
        <dbReference type="SAM" id="MobiDB-lite"/>
    </source>
</evidence>
<feature type="compositionally biased region" description="Low complexity" evidence="1">
    <location>
        <begin position="69"/>
        <end position="86"/>
    </location>
</feature>
<comment type="caution">
    <text evidence="3">The sequence shown here is derived from an EMBL/GenBank/DDBJ whole genome shotgun (WGS) entry which is preliminary data.</text>
</comment>
<feature type="chain" id="PRO_5032790435" evidence="2">
    <location>
        <begin position="26"/>
        <end position="269"/>
    </location>
</feature>
<protein>
    <submittedName>
        <fullName evidence="3">Uncharacterized protein</fullName>
    </submittedName>
</protein>
<dbReference type="EMBL" id="JAFCMP010000523">
    <property type="protein sequence ID" value="KAG5177628.1"/>
    <property type="molecule type" value="Genomic_DNA"/>
</dbReference>
<proteinExistence type="predicted"/>
<accession>A0A835YN90</accession>
<organism evidence="3 4">
    <name type="scientific">Tribonema minus</name>
    <dbReference type="NCBI Taxonomy" id="303371"/>
    <lineage>
        <taxon>Eukaryota</taxon>
        <taxon>Sar</taxon>
        <taxon>Stramenopiles</taxon>
        <taxon>Ochrophyta</taxon>
        <taxon>PX clade</taxon>
        <taxon>Xanthophyceae</taxon>
        <taxon>Tribonematales</taxon>
        <taxon>Tribonemataceae</taxon>
        <taxon>Tribonema</taxon>
    </lineage>
</organism>
<feature type="compositionally biased region" description="Acidic residues" evidence="1">
    <location>
        <begin position="41"/>
        <end position="66"/>
    </location>
</feature>
<reference evidence="3" key="1">
    <citation type="submission" date="2021-02" db="EMBL/GenBank/DDBJ databases">
        <title>First Annotated Genome of the Yellow-green Alga Tribonema minus.</title>
        <authorList>
            <person name="Mahan K.M."/>
        </authorList>
    </citation>
    <scope>NUCLEOTIDE SEQUENCE</scope>
    <source>
        <strain evidence="3">UTEX B ZZ1240</strain>
    </source>
</reference>
<evidence type="ECO:0000313" key="3">
    <source>
        <dbReference type="EMBL" id="KAG5177628.1"/>
    </source>
</evidence>
<dbReference type="AlphaFoldDB" id="A0A835YN90"/>
<evidence type="ECO:0000313" key="4">
    <source>
        <dbReference type="Proteomes" id="UP000664859"/>
    </source>
</evidence>
<gene>
    <name evidence="3" type="ORF">JKP88DRAFT_331771</name>
</gene>
<dbReference type="Proteomes" id="UP000664859">
    <property type="component" value="Unassembled WGS sequence"/>
</dbReference>
<sequence>MSETLQWRLFGMALAVTAVVGLKLADEGKLEKLLLRELEEDVDIHEQEEDSSDTEEGYGGAAEEEYREPGAAPAAAAAAEADGSSKRAAAARRTEAWLEEERWRARIHAQAAKAARREAPQLRARPQRSGWLLFVAREARSAPLLLLLRAARHAAAWRGRWRSGRGAAADAADGDAASWTAAVQQVQCAQPVTAVETPWKDHDGAANAAASDGVRRRAAPGCDPMRARRLGPVPTGAQVSLHNCSWSLMLGAAATRRRADYRCGRFGRC</sequence>